<evidence type="ECO:0000256" key="3">
    <source>
        <dbReference type="ARBA" id="ARBA00012438"/>
    </source>
</evidence>
<feature type="modified residue" description="Phosphohistidine" evidence="13">
    <location>
        <position position="749"/>
    </location>
</feature>
<evidence type="ECO:0000313" key="20">
    <source>
        <dbReference type="Proteomes" id="UP000502928"/>
    </source>
</evidence>
<evidence type="ECO:0000256" key="9">
    <source>
        <dbReference type="ARBA" id="ARBA00022777"/>
    </source>
</evidence>
<evidence type="ECO:0000256" key="10">
    <source>
        <dbReference type="ARBA" id="ARBA00022840"/>
    </source>
</evidence>
<dbReference type="InterPro" id="IPR004358">
    <property type="entry name" value="Sig_transdc_His_kin-like_C"/>
</dbReference>
<keyword evidence="11 15" id="KW-1133">Transmembrane helix</keyword>
<proteinExistence type="predicted"/>
<gene>
    <name evidence="19" type="ORF">GVT53_15565</name>
</gene>
<dbReference type="Pfam" id="PF02518">
    <property type="entry name" value="HATPase_c"/>
    <property type="match status" value="1"/>
</dbReference>
<dbReference type="CDD" id="cd00082">
    <property type="entry name" value="HisKA"/>
    <property type="match status" value="1"/>
</dbReference>
<feature type="domain" description="Response regulatory" evidence="17">
    <location>
        <begin position="571"/>
        <end position="683"/>
    </location>
</feature>
<evidence type="ECO:0000256" key="15">
    <source>
        <dbReference type="SAM" id="Phobius"/>
    </source>
</evidence>
<evidence type="ECO:0000256" key="6">
    <source>
        <dbReference type="ARBA" id="ARBA00022553"/>
    </source>
</evidence>
<dbReference type="PANTHER" id="PTHR43047">
    <property type="entry name" value="TWO-COMPONENT HISTIDINE PROTEIN KINASE"/>
    <property type="match status" value="1"/>
</dbReference>
<dbReference type="PRINTS" id="PR00344">
    <property type="entry name" value="BCTRLSENSOR"/>
</dbReference>
<evidence type="ECO:0000313" key="19">
    <source>
        <dbReference type="EMBL" id="QII46032.1"/>
    </source>
</evidence>
<dbReference type="InterPro" id="IPR036890">
    <property type="entry name" value="HATPase_C_sf"/>
</dbReference>
<evidence type="ECO:0000256" key="1">
    <source>
        <dbReference type="ARBA" id="ARBA00000085"/>
    </source>
</evidence>
<dbReference type="Gene3D" id="3.40.50.2300">
    <property type="match status" value="1"/>
</dbReference>
<dbReference type="SUPFAM" id="SSF55874">
    <property type="entry name" value="ATPase domain of HSP90 chaperone/DNA topoisomerase II/histidine kinase"/>
    <property type="match status" value="1"/>
</dbReference>
<evidence type="ECO:0000256" key="8">
    <source>
        <dbReference type="ARBA" id="ARBA00022692"/>
    </source>
</evidence>
<feature type="transmembrane region" description="Helical" evidence="15">
    <location>
        <begin position="13"/>
        <end position="32"/>
    </location>
</feature>
<keyword evidence="4" id="KW-1003">Cell membrane</keyword>
<keyword evidence="7" id="KW-0808">Transferase</keyword>
<dbReference type="InterPro" id="IPR001789">
    <property type="entry name" value="Sig_transdc_resp-reg_receiver"/>
</dbReference>
<dbReference type="SUPFAM" id="SSF47384">
    <property type="entry name" value="Homodimeric domain of signal transducing histidine kinase"/>
    <property type="match status" value="1"/>
</dbReference>
<feature type="domain" description="HPt" evidence="18">
    <location>
        <begin position="710"/>
        <end position="803"/>
    </location>
</feature>
<dbReference type="Pfam" id="PF00072">
    <property type="entry name" value="Response_reg"/>
    <property type="match status" value="1"/>
</dbReference>
<dbReference type="InterPro" id="IPR003594">
    <property type="entry name" value="HATPase_dom"/>
</dbReference>
<organism evidence="19 20">
    <name type="scientific">Flagellimonas oceani</name>
    <dbReference type="NCBI Taxonomy" id="2698672"/>
    <lineage>
        <taxon>Bacteria</taxon>
        <taxon>Pseudomonadati</taxon>
        <taxon>Bacteroidota</taxon>
        <taxon>Flavobacteriia</taxon>
        <taxon>Flavobacteriales</taxon>
        <taxon>Flavobacteriaceae</taxon>
        <taxon>Flagellimonas</taxon>
    </lineage>
</organism>
<dbReference type="KEGG" id="mut:GVT53_15565"/>
<evidence type="ECO:0000256" key="2">
    <source>
        <dbReference type="ARBA" id="ARBA00004429"/>
    </source>
</evidence>
<feature type="modified residue" description="4-aspartylphosphate" evidence="14">
    <location>
        <position position="619"/>
    </location>
</feature>
<evidence type="ECO:0000256" key="4">
    <source>
        <dbReference type="ARBA" id="ARBA00022475"/>
    </source>
</evidence>
<keyword evidence="5" id="KW-0997">Cell inner membrane</keyword>
<dbReference type="CDD" id="cd17546">
    <property type="entry name" value="REC_hyHK_CKI1_RcsC-like"/>
    <property type="match status" value="1"/>
</dbReference>
<feature type="domain" description="Histidine kinase" evidence="16">
    <location>
        <begin position="330"/>
        <end position="550"/>
    </location>
</feature>
<dbReference type="SUPFAM" id="SSF52172">
    <property type="entry name" value="CheY-like"/>
    <property type="match status" value="1"/>
</dbReference>
<dbReference type="GO" id="GO:0005886">
    <property type="term" value="C:plasma membrane"/>
    <property type="evidence" value="ECO:0007669"/>
    <property type="project" value="UniProtKB-SubCell"/>
</dbReference>
<dbReference type="SUPFAM" id="SSF47226">
    <property type="entry name" value="Histidine-containing phosphotransfer domain, HPT domain"/>
    <property type="match status" value="1"/>
</dbReference>
<keyword evidence="10" id="KW-0547">Nucleotide-binding</keyword>
<keyword evidence="6 14" id="KW-0597">Phosphoprotein</keyword>
<comment type="subcellular location">
    <subcellularLocation>
        <location evidence="2">Cell inner membrane</location>
        <topology evidence="2">Multi-pass membrane protein</topology>
    </subcellularLocation>
</comment>
<dbReference type="EC" id="2.7.13.3" evidence="3"/>
<reference evidence="19 20" key="1">
    <citation type="submission" date="2020-02" db="EMBL/GenBank/DDBJ databases">
        <title>Complete genome of Muricauda sp. 501str8.</title>
        <authorList>
            <person name="Dong B."/>
            <person name="Zhu S."/>
            <person name="Yang J."/>
            <person name="Chen J."/>
        </authorList>
    </citation>
    <scope>NUCLEOTIDE SEQUENCE [LARGE SCALE GENOMIC DNA]</scope>
    <source>
        <strain evidence="19 20">501str8</strain>
    </source>
</reference>
<evidence type="ECO:0000256" key="13">
    <source>
        <dbReference type="PROSITE-ProRule" id="PRU00110"/>
    </source>
</evidence>
<dbReference type="FunFam" id="3.30.565.10:FF:000010">
    <property type="entry name" value="Sensor histidine kinase RcsC"/>
    <property type="match status" value="1"/>
</dbReference>
<name>A0A6G7J6E1_9FLAO</name>
<keyword evidence="9" id="KW-0418">Kinase</keyword>
<dbReference type="InterPro" id="IPR036097">
    <property type="entry name" value="HisK_dim/P_sf"/>
</dbReference>
<keyword evidence="20" id="KW-1185">Reference proteome</keyword>
<evidence type="ECO:0000259" key="17">
    <source>
        <dbReference type="PROSITE" id="PS50110"/>
    </source>
</evidence>
<dbReference type="PROSITE" id="PS50109">
    <property type="entry name" value="HIS_KIN"/>
    <property type="match status" value="1"/>
</dbReference>
<protein>
    <recommendedName>
        <fullName evidence="3">histidine kinase</fullName>
        <ecNumber evidence="3">2.7.13.3</ecNumber>
    </recommendedName>
</protein>
<evidence type="ECO:0000256" key="12">
    <source>
        <dbReference type="ARBA" id="ARBA00023136"/>
    </source>
</evidence>
<dbReference type="PROSITE" id="PS50110">
    <property type="entry name" value="RESPONSE_REGULATORY"/>
    <property type="match status" value="1"/>
</dbReference>
<dbReference type="SMART" id="SM00388">
    <property type="entry name" value="HisKA"/>
    <property type="match status" value="1"/>
</dbReference>
<dbReference type="PROSITE" id="PS50894">
    <property type="entry name" value="HPT"/>
    <property type="match status" value="1"/>
</dbReference>
<keyword evidence="10" id="KW-0067">ATP-binding</keyword>
<dbReference type="InterPro" id="IPR008207">
    <property type="entry name" value="Sig_transdc_His_kin_Hpt_dom"/>
</dbReference>
<dbReference type="GO" id="GO:0000155">
    <property type="term" value="F:phosphorelay sensor kinase activity"/>
    <property type="evidence" value="ECO:0007669"/>
    <property type="project" value="InterPro"/>
</dbReference>
<comment type="catalytic activity">
    <reaction evidence="1">
        <text>ATP + protein L-histidine = ADP + protein N-phospho-L-histidine.</text>
        <dbReference type="EC" id="2.7.13.3"/>
    </reaction>
</comment>
<evidence type="ECO:0000256" key="11">
    <source>
        <dbReference type="ARBA" id="ARBA00022989"/>
    </source>
</evidence>
<dbReference type="Pfam" id="PF00512">
    <property type="entry name" value="HisKA"/>
    <property type="match status" value="1"/>
</dbReference>
<feature type="transmembrane region" description="Helical" evidence="15">
    <location>
        <begin position="277"/>
        <end position="296"/>
    </location>
</feature>
<dbReference type="InterPro" id="IPR036641">
    <property type="entry name" value="HPT_dom_sf"/>
</dbReference>
<dbReference type="EMBL" id="CP049616">
    <property type="protein sequence ID" value="QII46032.1"/>
    <property type="molecule type" value="Genomic_DNA"/>
</dbReference>
<dbReference type="Gene3D" id="1.10.287.130">
    <property type="match status" value="1"/>
</dbReference>
<evidence type="ECO:0000256" key="14">
    <source>
        <dbReference type="PROSITE-ProRule" id="PRU00169"/>
    </source>
</evidence>
<dbReference type="SMART" id="SM00448">
    <property type="entry name" value="REC"/>
    <property type="match status" value="1"/>
</dbReference>
<evidence type="ECO:0000256" key="7">
    <source>
        <dbReference type="ARBA" id="ARBA00022679"/>
    </source>
</evidence>
<dbReference type="InterPro" id="IPR003661">
    <property type="entry name" value="HisK_dim/P_dom"/>
</dbReference>
<keyword evidence="12 15" id="KW-0472">Membrane</keyword>
<dbReference type="RefSeq" id="WP_166249414.1">
    <property type="nucleotide sequence ID" value="NZ_CP049616.1"/>
</dbReference>
<sequence length="812" mass="91438">MHPKSKNRFTLKIVLSYVALGILATLAAFFIYNEFKSYTSSKNKDESNEKLLKTNRLLTQLYDAENLSKLALQTKKPNDLKSYAQKVDSITQFIDSLKPLVQKNYSNQSSKLDSVQELLSQKVFNNAELRKLKVRNENNTSLDSVLKAFHDMEVGMGRITPETFAPNFEKLSPEAKESIRRSVAILNKNIPNADGNSDANNIDSILEVSKSILNKAIAETASAERTVLQKELEIYRTDLELSQKMRGILSDFEQEMAQNTYLDTLQREEALKKSTRLAGGAVILGLIIVIVFTFIISKDYWKVQEYRERLESAKKYSESLLKSREQLISTVSHDLRTPLNTIGGYSDLIGQSGLTDKQTGYLNKIRSSSDYVEKLVNDLLDFSKLEAGKIQLDKVPFVLSQLIEETAINFEEMQSKSKVSLQLEIAEDLRTPIINDPFRIRQILTNLIGNAFKFTDEGRVKVSAAVVEKNKGTWARIEVEDTGIGIPAEKQEDIFQEFTQAGTSSQKKRVGYGLGLTISKKLTELLGGSLRLKSEVDKGSTFTIELPIEFSDIQIEEEAPKIPVLMQDGLHVLVIDDDVNMLSLIAEVCKTHNIKTNTFTCFKDVDLSKIAQFDVVLTDIQMPTVDGFTVLENMKNMGYPKPIIAMTGQQIGDKSEYLRIGFTDVLQKPFKAVTLLEALQISDVVHEHKTIVPPESKMFTISNISPFLDDFQSIKEVLEVFLENSNKNTELLFSAIGNEDYTDIRATSHKMLPMFRQLEVSGAIQLLEVLETISDDVKGEKVFEILSELRTVLNSLDYEVRNYLATHPTGTD</sequence>
<dbReference type="Gene3D" id="1.20.120.160">
    <property type="entry name" value="HPT domain"/>
    <property type="match status" value="1"/>
</dbReference>
<evidence type="ECO:0000256" key="5">
    <source>
        <dbReference type="ARBA" id="ARBA00022519"/>
    </source>
</evidence>
<dbReference type="CDD" id="cd16922">
    <property type="entry name" value="HATPase_EvgS-ArcB-TorS-like"/>
    <property type="match status" value="1"/>
</dbReference>
<dbReference type="SMART" id="SM00387">
    <property type="entry name" value="HATPase_c"/>
    <property type="match status" value="1"/>
</dbReference>
<dbReference type="Gene3D" id="3.30.565.10">
    <property type="entry name" value="Histidine kinase-like ATPase, C-terminal domain"/>
    <property type="match status" value="1"/>
</dbReference>
<evidence type="ECO:0000259" key="16">
    <source>
        <dbReference type="PROSITE" id="PS50109"/>
    </source>
</evidence>
<dbReference type="PANTHER" id="PTHR43047:SF64">
    <property type="entry name" value="HISTIDINE KINASE CONTAINING CHEY-HOMOLOGOUS RECEIVER DOMAIN AND PAS DOMAIN-RELATED"/>
    <property type="match status" value="1"/>
</dbReference>
<evidence type="ECO:0000259" key="18">
    <source>
        <dbReference type="PROSITE" id="PS50894"/>
    </source>
</evidence>
<dbReference type="AlphaFoldDB" id="A0A6G7J6E1"/>
<dbReference type="Proteomes" id="UP000502928">
    <property type="component" value="Chromosome"/>
</dbReference>
<accession>A0A6G7J6E1</accession>
<dbReference type="InterPro" id="IPR005467">
    <property type="entry name" value="His_kinase_dom"/>
</dbReference>
<dbReference type="InterPro" id="IPR011006">
    <property type="entry name" value="CheY-like_superfamily"/>
</dbReference>
<keyword evidence="8 15" id="KW-0812">Transmembrane</keyword>